<dbReference type="GO" id="GO:0005886">
    <property type="term" value="C:plasma membrane"/>
    <property type="evidence" value="ECO:0000318"/>
    <property type="project" value="GO_Central"/>
</dbReference>
<evidence type="ECO:0000313" key="14">
    <source>
        <dbReference type="Proteomes" id="UP000001593"/>
    </source>
</evidence>
<evidence type="ECO:0000256" key="2">
    <source>
        <dbReference type="ARBA" id="ARBA00022475"/>
    </source>
</evidence>
<dbReference type="PhylomeDB" id="A7S974"/>
<sequence>MSLLGVNPCINVSAPIALSFASATICTLLSLIAILGNTLVVLAVVLDPNKNLKSPFNLLVANLAIADLIVGAVVEPMSIDFYIREGLELSPVTSLKPQVRRICYFISCTASVLSMAAITVDRFIAIAHPMKYRAELSRKKVLVASIALWVISILCPFLYLSVGYIQYQFVFANTAVLATMGVLLLTYVKVYKEMRHQVKEWDKYHDGSAENRAKKNAIKWERKVTKTFLIVIAIFVACFLPALILIYIINFCENCHCLFIHVARDVNYLLILCNSSINPYLFGWKLQTYRSAFFKIMCGQRFGNRVNSISDSLSNAANLRTAESTGPGKARTSIIGKRRAITTRGYHNNTFFRLIAYEESVFVSLSEEFYKV</sequence>
<keyword evidence="3 10" id="KW-0812">Transmembrane</keyword>
<keyword evidence="4 11" id="KW-1133">Transmembrane helix</keyword>
<dbReference type="PANTHER" id="PTHR24246:SF27">
    <property type="entry name" value="ADENOSINE RECEPTOR, ISOFORM A"/>
    <property type="match status" value="1"/>
</dbReference>
<keyword evidence="2" id="KW-1003">Cell membrane</keyword>
<evidence type="ECO:0000256" key="10">
    <source>
        <dbReference type="RuleBase" id="RU000688"/>
    </source>
</evidence>
<proteinExistence type="inferred from homology"/>
<dbReference type="PRINTS" id="PR00237">
    <property type="entry name" value="GPCRRHODOPSN"/>
</dbReference>
<evidence type="ECO:0000313" key="13">
    <source>
        <dbReference type="EMBL" id="EDO39733.1"/>
    </source>
</evidence>
<dbReference type="Proteomes" id="UP000001593">
    <property type="component" value="Unassembled WGS sequence"/>
</dbReference>
<feature type="domain" description="G-protein coupled receptors family 1 profile" evidence="12">
    <location>
        <begin position="36"/>
        <end position="282"/>
    </location>
</feature>
<feature type="transmembrane region" description="Helical" evidence="11">
    <location>
        <begin position="141"/>
        <end position="159"/>
    </location>
</feature>
<dbReference type="PROSITE" id="PS00237">
    <property type="entry name" value="G_PROTEIN_RECEP_F1_1"/>
    <property type="match status" value="1"/>
</dbReference>
<evidence type="ECO:0000256" key="6">
    <source>
        <dbReference type="ARBA" id="ARBA00023136"/>
    </source>
</evidence>
<evidence type="ECO:0000256" key="9">
    <source>
        <dbReference type="ARBA" id="ARBA00023224"/>
    </source>
</evidence>
<keyword evidence="6 11" id="KW-0472">Membrane</keyword>
<evidence type="ECO:0000256" key="8">
    <source>
        <dbReference type="ARBA" id="ARBA00023180"/>
    </source>
</evidence>
<dbReference type="PROSITE" id="PS50262">
    <property type="entry name" value="G_PROTEIN_RECEP_F1_2"/>
    <property type="match status" value="1"/>
</dbReference>
<evidence type="ECO:0000259" key="12">
    <source>
        <dbReference type="PROSITE" id="PS50262"/>
    </source>
</evidence>
<dbReference type="InParanoid" id="A7S974"/>
<evidence type="ECO:0000256" key="7">
    <source>
        <dbReference type="ARBA" id="ARBA00023170"/>
    </source>
</evidence>
<evidence type="ECO:0000256" key="1">
    <source>
        <dbReference type="ARBA" id="ARBA00004651"/>
    </source>
</evidence>
<dbReference type="eggNOG" id="KOG3656">
    <property type="taxonomic scope" value="Eukaryota"/>
</dbReference>
<dbReference type="SMART" id="SM01381">
    <property type="entry name" value="7TM_GPCR_Srsx"/>
    <property type="match status" value="1"/>
</dbReference>
<evidence type="ECO:0000256" key="4">
    <source>
        <dbReference type="ARBA" id="ARBA00022989"/>
    </source>
</evidence>
<dbReference type="InterPro" id="IPR000276">
    <property type="entry name" value="GPCR_Rhodpsn"/>
</dbReference>
<dbReference type="EMBL" id="DS469602">
    <property type="protein sequence ID" value="EDO39733.1"/>
    <property type="molecule type" value="Genomic_DNA"/>
</dbReference>
<reference evidence="13 14" key="1">
    <citation type="journal article" date="2007" name="Science">
        <title>Sea anemone genome reveals ancestral eumetazoan gene repertoire and genomic organization.</title>
        <authorList>
            <person name="Putnam N.H."/>
            <person name="Srivastava M."/>
            <person name="Hellsten U."/>
            <person name="Dirks B."/>
            <person name="Chapman J."/>
            <person name="Salamov A."/>
            <person name="Terry A."/>
            <person name="Shapiro H."/>
            <person name="Lindquist E."/>
            <person name="Kapitonov V.V."/>
            <person name="Jurka J."/>
            <person name="Genikhovich G."/>
            <person name="Grigoriev I.V."/>
            <person name="Lucas S.M."/>
            <person name="Steele R.E."/>
            <person name="Finnerty J.R."/>
            <person name="Technau U."/>
            <person name="Martindale M.Q."/>
            <person name="Rokhsar D.S."/>
        </authorList>
    </citation>
    <scope>NUCLEOTIDE SEQUENCE [LARGE SCALE GENOMIC DNA]</scope>
    <source>
        <strain evidence="14">CH2 X CH6</strain>
    </source>
</reference>
<dbReference type="STRING" id="45351.A7S974"/>
<dbReference type="Pfam" id="PF00001">
    <property type="entry name" value="7tm_1"/>
    <property type="match status" value="2"/>
</dbReference>
<dbReference type="SUPFAM" id="SSF81321">
    <property type="entry name" value="Family A G protein-coupled receptor-like"/>
    <property type="match status" value="1"/>
</dbReference>
<feature type="transmembrane region" description="Helical" evidence="11">
    <location>
        <begin position="99"/>
        <end position="120"/>
    </location>
</feature>
<name>A7S974_NEMVE</name>
<accession>A7S974</accession>
<dbReference type="CDD" id="cd00637">
    <property type="entry name" value="7tm_classA_rhodopsin-like"/>
    <property type="match status" value="1"/>
</dbReference>
<evidence type="ECO:0000256" key="11">
    <source>
        <dbReference type="SAM" id="Phobius"/>
    </source>
</evidence>
<keyword evidence="8" id="KW-0325">Glycoprotein</keyword>
<keyword evidence="14" id="KW-1185">Reference proteome</keyword>
<dbReference type="PANTHER" id="PTHR24246">
    <property type="entry name" value="OLFACTORY RECEPTOR AND ADENOSINE RECEPTOR"/>
    <property type="match status" value="1"/>
</dbReference>
<feature type="transmembrane region" description="Helical" evidence="11">
    <location>
        <begin position="165"/>
        <end position="188"/>
    </location>
</feature>
<dbReference type="AlphaFoldDB" id="A7S974"/>
<comment type="similarity">
    <text evidence="10">Belongs to the G-protein coupled receptor 1 family.</text>
</comment>
<dbReference type="GO" id="GO:0001609">
    <property type="term" value="F:G protein-coupled adenosine receptor activity"/>
    <property type="evidence" value="ECO:0000318"/>
    <property type="project" value="GO_Central"/>
</dbReference>
<dbReference type="HOGENOM" id="CLU_009579_14_0_1"/>
<keyword evidence="5 10" id="KW-0297">G-protein coupled receptor</keyword>
<evidence type="ECO:0000256" key="5">
    <source>
        <dbReference type="ARBA" id="ARBA00023040"/>
    </source>
</evidence>
<feature type="transmembrane region" description="Helical" evidence="11">
    <location>
        <begin position="58"/>
        <end position="79"/>
    </location>
</feature>
<dbReference type="Gene3D" id="1.20.1070.10">
    <property type="entry name" value="Rhodopsin 7-helix transmembrane proteins"/>
    <property type="match status" value="1"/>
</dbReference>
<keyword evidence="7 10" id="KW-0675">Receptor</keyword>
<feature type="transmembrane region" description="Helical" evidence="11">
    <location>
        <begin position="228"/>
        <end position="249"/>
    </location>
</feature>
<keyword evidence="9 10" id="KW-0807">Transducer</keyword>
<evidence type="ECO:0000256" key="3">
    <source>
        <dbReference type="ARBA" id="ARBA00022692"/>
    </source>
</evidence>
<comment type="subcellular location">
    <subcellularLocation>
        <location evidence="1">Cell membrane</location>
        <topology evidence="1">Multi-pass membrane protein</topology>
    </subcellularLocation>
</comment>
<dbReference type="InterPro" id="IPR017452">
    <property type="entry name" value="GPCR_Rhodpsn_7TM"/>
</dbReference>
<protein>
    <recommendedName>
        <fullName evidence="12">G-protein coupled receptors family 1 profile domain-containing protein</fullName>
    </recommendedName>
</protein>
<dbReference type="GO" id="GO:0007186">
    <property type="term" value="P:G protein-coupled receptor signaling pathway"/>
    <property type="evidence" value="ECO:0000318"/>
    <property type="project" value="GO_Central"/>
</dbReference>
<gene>
    <name evidence="13" type="ORF">NEMVEDRAFT_v1g208724</name>
</gene>
<feature type="transmembrane region" description="Helical" evidence="11">
    <location>
        <begin position="20"/>
        <end position="46"/>
    </location>
</feature>
<organism evidence="13 14">
    <name type="scientific">Nematostella vectensis</name>
    <name type="common">Starlet sea anemone</name>
    <dbReference type="NCBI Taxonomy" id="45351"/>
    <lineage>
        <taxon>Eukaryota</taxon>
        <taxon>Metazoa</taxon>
        <taxon>Cnidaria</taxon>
        <taxon>Anthozoa</taxon>
        <taxon>Hexacorallia</taxon>
        <taxon>Actiniaria</taxon>
        <taxon>Edwardsiidae</taxon>
        <taxon>Nematostella</taxon>
    </lineage>
</organism>